<dbReference type="PANTHER" id="PTHR43163:SF6">
    <property type="entry name" value="DIPEPTIDE TRANSPORT SYSTEM PERMEASE PROTEIN DPPB-RELATED"/>
    <property type="match status" value="1"/>
</dbReference>
<name>A0A9X8D3G9_9BURK</name>
<comment type="subcellular location">
    <subcellularLocation>
        <location evidence="1">Cell membrane</location>
        <topology evidence="1">Multi-pass membrane protein</topology>
    </subcellularLocation>
</comment>
<keyword evidence="4" id="KW-0472">Membrane</keyword>
<evidence type="ECO:0000313" key="6">
    <source>
        <dbReference type="EMBL" id="RIX77768.1"/>
    </source>
</evidence>
<dbReference type="OrthoDB" id="9803623at2"/>
<feature type="transmembrane region" description="Helical" evidence="4">
    <location>
        <begin position="12"/>
        <end position="30"/>
    </location>
</feature>
<evidence type="ECO:0000259" key="5">
    <source>
        <dbReference type="Pfam" id="PF19300"/>
    </source>
</evidence>
<feature type="transmembrane region" description="Helical" evidence="4">
    <location>
        <begin position="95"/>
        <end position="122"/>
    </location>
</feature>
<dbReference type="GO" id="GO:0005886">
    <property type="term" value="C:plasma membrane"/>
    <property type="evidence" value="ECO:0007669"/>
    <property type="project" value="UniProtKB-SubCell"/>
</dbReference>
<accession>A0A9X8D3G9</accession>
<evidence type="ECO:0000256" key="3">
    <source>
        <dbReference type="ARBA" id="ARBA00022475"/>
    </source>
</evidence>
<evidence type="ECO:0000256" key="1">
    <source>
        <dbReference type="ARBA" id="ARBA00004651"/>
    </source>
</evidence>
<dbReference type="GO" id="GO:0071916">
    <property type="term" value="F:dipeptide transmembrane transporter activity"/>
    <property type="evidence" value="ECO:0007669"/>
    <property type="project" value="TreeGrafter"/>
</dbReference>
<dbReference type="AlphaFoldDB" id="A0A9X8D3G9"/>
<evidence type="ECO:0000313" key="7">
    <source>
        <dbReference type="Proteomes" id="UP000265619"/>
    </source>
</evidence>
<evidence type="ECO:0000256" key="2">
    <source>
        <dbReference type="ARBA" id="ARBA00022448"/>
    </source>
</evidence>
<feature type="non-terminal residue" evidence="6">
    <location>
        <position position="135"/>
    </location>
</feature>
<evidence type="ECO:0000256" key="4">
    <source>
        <dbReference type="SAM" id="Phobius"/>
    </source>
</evidence>
<dbReference type="RefSeq" id="WP_147400462.1">
    <property type="nucleotide sequence ID" value="NZ_QXMN01000023.1"/>
</dbReference>
<dbReference type="PANTHER" id="PTHR43163">
    <property type="entry name" value="DIPEPTIDE TRANSPORT SYSTEM PERMEASE PROTEIN DPPB-RELATED"/>
    <property type="match status" value="1"/>
</dbReference>
<keyword evidence="2" id="KW-0813">Transport</keyword>
<dbReference type="EMBL" id="QXMN01000023">
    <property type="protein sequence ID" value="RIX77768.1"/>
    <property type="molecule type" value="Genomic_DNA"/>
</dbReference>
<keyword evidence="3" id="KW-1003">Cell membrane</keyword>
<protein>
    <submittedName>
        <fullName evidence="6">ABC transporter permease</fullName>
    </submittedName>
</protein>
<proteinExistence type="predicted"/>
<dbReference type="Pfam" id="PF19300">
    <property type="entry name" value="BPD_transp_1_N"/>
    <property type="match status" value="1"/>
</dbReference>
<organism evidence="6 7">
    <name type="scientific">Acidovorax cavernicola</name>
    <dbReference type="NCBI Taxonomy" id="1675792"/>
    <lineage>
        <taxon>Bacteria</taxon>
        <taxon>Pseudomonadati</taxon>
        <taxon>Pseudomonadota</taxon>
        <taxon>Betaproteobacteria</taxon>
        <taxon>Burkholderiales</taxon>
        <taxon>Comamonadaceae</taxon>
        <taxon>Acidovorax</taxon>
    </lineage>
</organism>
<sequence length="135" mass="14197">MSLFLFKRIATLIATLIGASVIVFLVLEILPGNAAQMLMGPDASPDAVAALATKLGLDQPAWTRYWHWIAGLLTGNLGDSYAYSSPVIDLILERLALTVPLAVLAMALTVVIALLVGVTAAARHNKLGDVGLMGM</sequence>
<gene>
    <name evidence="6" type="ORF">D3H34_18610</name>
</gene>
<feature type="domain" description="ABC transporter type 1 GsiC-like N-terminal" evidence="5">
    <location>
        <begin position="1"/>
        <end position="102"/>
    </location>
</feature>
<keyword evidence="7" id="KW-1185">Reference proteome</keyword>
<reference evidence="6 7" key="1">
    <citation type="submission" date="2018-09" db="EMBL/GenBank/DDBJ databases">
        <title>Acidovorax cavernicola nov. sp. isolated from Gruta de las Maravillas (Aracena, Spain).</title>
        <authorList>
            <person name="Jurado V."/>
            <person name="Gutierrez-Patricio S."/>
            <person name="Gonzalez-Pimentel J.L."/>
            <person name="Miller A.Z."/>
            <person name="Laiz L."/>
            <person name="Saiz-Jimenez C."/>
        </authorList>
    </citation>
    <scope>NUCLEOTIDE SEQUENCE [LARGE SCALE GENOMIC DNA]</scope>
    <source>
        <strain evidence="6 7">1011MAR4D40.2</strain>
    </source>
</reference>
<comment type="caution">
    <text evidence="6">The sequence shown here is derived from an EMBL/GenBank/DDBJ whole genome shotgun (WGS) entry which is preliminary data.</text>
</comment>
<keyword evidence="4" id="KW-1133">Transmembrane helix</keyword>
<dbReference type="InterPro" id="IPR045621">
    <property type="entry name" value="BPD_transp_1_N"/>
</dbReference>
<dbReference type="Proteomes" id="UP000265619">
    <property type="component" value="Unassembled WGS sequence"/>
</dbReference>
<keyword evidence="4" id="KW-0812">Transmembrane</keyword>